<evidence type="ECO:0000256" key="12">
    <source>
        <dbReference type="ARBA" id="ARBA00023004"/>
    </source>
</evidence>
<dbReference type="InterPro" id="IPR001965">
    <property type="entry name" value="Znf_PHD"/>
</dbReference>
<dbReference type="FunFam" id="2.60.120.650:FF:000035">
    <property type="entry name" value="PHD transcription factor Rum1"/>
    <property type="match status" value="1"/>
</dbReference>
<dbReference type="GO" id="GO:0006338">
    <property type="term" value="P:chromatin remodeling"/>
    <property type="evidence" value="ECO:0000318"/>
    <property type="project" value="GO_Central"/>
</dbReference>
<keyword evidence="25" id="KW-1185">Reference proteome</keyword>
<dbReference type="PROSITE" id="PS50089">
    <property type="entry name" value="ZF_RING_2"/>
    <property type="match status" value="1"/>
</dbReference>
<dbReference type="InterPro" id="IPR011011">
    <property type="entry name" value="Znf_FYVE_PHD"/>
</dbReference>
<keyword evidence="7 15" id="KW-0863">Zinc-finger</keyword>
<dbReference type="SMART" id="SM00558">
    <property type="entry name" value="JmjC"/>
    <property type="match status" value="1"/>
</dbReference>
<dbReference type="InterPro" id="IPR019787">
    <property type="entry name" value="Znf_PHD-finger"/>
</dbReference>
<dbReference type="InterPro" id="IPR004198">
    <property type="entry name" value="Znf_C5HC2"/>
</dbReference>
<evidence type="ECO:0000256" key="8">
    <source>
        <dbReference type="ARBA" id="ARBA00022833"/>
    </source>
</evidence>
<evidence type="ECO:0000256" key="6">
    <source>
        <dbReference type="ARBA" id="ARBA00022737"/>
    </source>
</evidence>
<dbReference type="InterPro" id="IPR036431">
    <property type="entry name" value="ARID_dom_sf"/>
</dbReference>
<reference evidence="25" key="1">
    <citation type="submission" date="2012-12" db="EMBL/GenBank/DDBJ databases">
        <authorList>
            <person name="Hellsten U."/>
            <person name="Grimwood J."/>
            <person name="Chapman J.A."/>
            <person name="Shapiro H."/>
            <person name="Aerts A."/>
            <person name="Otillar R.P."/>
            <person name="Terry A.Y."/>
            <person name="Boore J.L."/>
            <person name="Simakov O."/>
            <person name="Marletaz F."/>
            <person name="Cho S.-J."/>
            <person name="Edsinger-Gonzales E."/>
            <person name="Havlak P."/>
            <person name="Kuo D.-H."/>
            <person name="Larsson T."/>
            <person name="Lv J."/>
            <person name="Arendt D."/>
            <person name="Savage R."/>
            <person name="Osoegawa K."/>
            <person name="de Jong P."/>
            <person name="Lindberg D.R."/>
            <person name="Seaver E.C."/>
            <person name="Weisblat D.A."/>
            <person name="Putnam N.H."/>
            <person name="Grigoriev I.V."/>
            <person name="Rokhsar D.S."/>
        </authorList>
    </citation>
    <scope>NUCLEOTIDE SEQUENCE</scope>
</reference>
<feature type="region of interest" description="Disordered" evidence="17">
    <location>
        <begin position="1934"/>
        <end position="2062"/>
    </location>
</feature>
<dbReference type="Pfam" id="PF02373">
    <property type="entry name" value="JmjC"/>
    <property type="match status" value="1"/>
</dbReference>
<evidence type="ECO:0000256" key="11">
    <source>
        <dbReference type="ARBA" id="ARBA00023002"/>
    </source>
</evidence>
<dbReference type="SUPFAM" id="SSF46774">
    <property type="entry name" value="ARID-like"/>
    <property type="match status" value="1"/>
</dbReference>
<dbReference type="KEGG" id="hro:HELRODRAFT_194466"/>
<dbReference type="SMART" id="SM00545">
    <property type="entry name" value="JmjN"/>
    <property type="match status" value="1"/>
</dbReference>
<feature type="compositionally biased region" description="Low complexity" evidence="17">
    <location>
        <begin position="1856"/>
        <end position="1866"/>
    </location>
</feature>
<feature type="domain" description="ARID" evidence="20">
    <location>
        <begin position="50"/>
        <end position="149"/>
    </location>
</feature>
<dbReference type="GO" id="GO:0006355">
    <property type="term" value="P:regulation of DNA-templated transcription"/>
    <property type="evidence" value="ECO:0000318"/>
    <property type="project" value="GO_Central"/>
</dbReference>
<dbReference type="EMBL" id="KB097680">
    <property type="protein sequence ID" value="ESN91986.1"/>
    <property type="molecule type" value="Genomic_DNA"/>
</dbReference>
<feature type="compositionally biased region" description="Low complexity" evidence="17">
    <location>
        <begin position="2086"/>
        <end position="2112"/>
    </location>
</feature>
<dbReference type="InterPro" id="IPR001606">
    <property type="entry name" value="ARID_dom"/>
</dbReference>
<dbReference type="EMBL" id="AMQM01007877">
    <property type="status" value="NOT_ANNOTATED_CDS"/>
    <property type="molecule type" value="Genomic_DNA"/>
</dbReference>
<dbReference type="STRING" id="6412.T1FW30"/>
<dbReference type="InParanoid" id="T1FW30"/>
<feature type="compositionally biased region" description="Low complexity" evidence="17">
    <location>
        <begin position="1751"/>
        <end position="1785"/>
    </location>
</feature>
<feature type="compositionally biased region" description="Basic and acidic residues" evidence="17">
    <location>
        <begin position="1642"/>
        <end position="1659"/>
    </location>
</feature>
<comment type="similarity">
    <text evidence="3">Belongs to the JARID1 histone demethylase family.</text>
</comment>
<gene>
    <name evidence="24" type="primary">20213026</name>
    <name evidence="23" type="ORF">HELRODRAFT_194466</name>
</gene>
<feature type="compositionally biased region" description="Basic residues" evidence="17">
    <location>
        <begin position="1674"/>
        <end position="1689"/>
    </location>
</feature>
<dbReference type="InterPro" id="IPR001841">
    <property type="entry name" value="Znf_RING"/>
</dbReference>
<dbReference type="PANTHER" id="PTHR10694">
    <property type="entry name" value="LYSINE-SPECIFIC DEMETHYLASE"/>
    <property type="match status" value="1"/>
</dbReference>
<feature type="compositionally biased region" description="Acidic residues" evidence="17">
    <location>
        <begin position="1806"/>
        <end position="1825"/>
    </location>
</feature>
<dbReference type="OrthoDB" id="1678912at2759"/>
<feature type="domain" description="PHD-type" evidence="18">
    <location>
        <begin position="242"/>
        <end position="292"/>
    </location>
</feature>
<feature type="compositionally biased region" description="Low complexity" evidence="17">
    <location>
        <begin position="2136"/>
        <end position="2150"/>
    </location>
</feature>
<keyword evidence="9" id="KW-0156">Chromatin regulator</keyword>
<evidence type="ECO:0000256" key="1">
    <source>
        <dbReference type="ARBA" id="ARBA00001954"/>
    </source>
</evidence>
<dbReference type="PROSITE" id="PS51183">
    <property type="entry name" value="JMJN"/>
    <property type="match status" value="1"/>
</dbReference>
<dbReference type="EC" id="1.14.11.67" evidence="4"/>
<dbReference type="CTD" id="20213026"/>
<feature type="compositionally biased region" description="Acidic residues" evidence="17">
    <location>
        <begin position="2162"/>
        <end position="2172"/>
    </location>
</feature>
<dbReference type="Pfam" id="PF21323">
    <property type="entry name" value="KDM5_C-hel"/>
    <property type="match status" value="1"/>
</dbReference>
<proteinExistence type="inferred from homology"/>
<dbReference type="SUPFAM" id="SSF57903">
    <property type="entry name" value="FYVE/PHD zinc finger"/>
    <property type="match status" value="2"/>
</dbReference>
<dbReference type="GO" id="GO:0034647">
    <property type="term" value="F:histone H3K4me/H3K4me2/H3K4me3 demethylase activity"/>
    <property type="evidence" value="ECO:0000318"/>
    <property type="project" value="GO_Central"/>
</dbReference>
<evidence type="ECO:0000256" key="2">
    <source>
        <dbReference type="ARBA" id="ARBA00004123"/>
    </source>
</evidence>
<name>T1FW30_HELRO</name>
<dbReference type="InterPro" id="IPR003349">
    <property type="entry name" value="JmjN"/>
</dbReference>
<keyword evidence="10" id="KW-0223">Dioxygenase</keyword>
<evidence type="ECO:0000256" key="16">
    <source>
        <dbReference type="SAM" id="Coils"/>
    </source>
</evidence>
<feature type="compositionally biased region" description="Basic residues" evidence="17">
    <location>
        <begin position="2118"/>
        <end position="2128"/>
    </location>
</feature>
<evidence type="ECO:0000259" key="20">
    <source>
        <dbReference type="PROSITE" id="PS51011"/>
    </source>
</evidence>
<dbReference type="GO" id="GO:0003677">
    <property type="term" value="F:DNA binding"/>
    <property type="evidence" value="ECO:0007669"/>
    <property type="project" value="InterPro"/>
</dbReference>
<sequence length="2252" mass="254522">MQGVKKKFIPPPEAPVFEPSWEDFCDPLAYIDKIRPIGEKYGVCKIRPPPSWQPPFAVDVDTFRFTPRIQKLNELEALSRVKLNFIHLLTKFWTLQIVKRNGGFFDVCRQDQGWIKVAQLMGYTPGRGCELILSQQYEKILHPYDLFLSGESLNAKKFKEMRQYDFKSEPKLTNGKLKKMRRMVSTLPCYRKEEAVPAKIKTEANESASTNAPTKIVIKQQKNEQDQMLMKNDPLYVSKADQYFCEVCDGGDDEPLMLLCDGCDHAYHTYCLMPPLEKVPPGDWMCPRCIAKECLGPMEAYGFEQSPTEYSLESFGIMADGFKRNHFNMPAHLVPYSACEEEFWRLVECLEEDVSVEYGADIHSGEQGSGFPTEKTRDRFSGDEEYIKSGWNLNNLPILDMSVLKHVSVDISGMMVPWVYIGMCFSSFSWHIEDHWSYSVNYMHWGEPKTWYGVPGSHAELLEECMMKEVPELFKDAPDLLHQLTTILNPNILMDYGVPVFRTDQCPGEFVITFPRSYHAGFNQGYNCAEAVNFCPPDWVHMGRECIEDYRKFKRQCVFSHNQLLCEMAEKSKTLNLKMAAVVHDDLIIVVDNEKKLRHKMALAGIILTERFHYDLVENDDDKQCDVCKTTCYLSTLHCPLDPERLICLEHDPIADMKCPCPPSSHIIRYKFTNDELMQLVENLKVRSMSLDNWKAKVREVLFSTNQKKPDISYLKELLAEVTSENLPQDDLVSKLREKMTMCESSVEMARELMNKKLSNRQQQQRLLAASLLDQQQQQQQQLHSPPHHHLPPPLQQQQQQQQQFVCRLNLFELKAFCDRAKDLPCTFKEAGLIQDLLDNVLVLQREVVGMLSSDSMPIPSRLQEIMDWALSLDLLAQAKWLNEYNNLFSSNSKLTLPTLKKLNDTIITGASGVFHPLYQSSINKVRSLVVVAESVERKADQCLRDRPTIQTLELIINEAEPLASVDLHQLVKVKELMKEAKRWQDLALTQTPWFKELGVKVDLNENIPGQGRRGPAVQFSNDGTFVCPFTCITLDSLQSVVKKTFTKLVSARNDIRNKLYECSKAINALSNSSGSSSSSGGSGVGGSVSSGNCSCGRHLTEHVRCCVLCTIIYYAATTTTLTPLDSSNTSNQSSSLPSSSSSSMFASFTTNKMSFMSPPSFPATNKLFSTFPMGNSGLFSTNNIQGGLFQTSQSSPSNIFGTANSILAPIMPINKNFTPSLNAFSPTNNSAFSATNSNPGLFQWSNQGPSKAFSPGFGSGDVNNSNRTGIQPTMKLFSPTLSLPTATNNNSNNNTFQTPNNNPNNTFSPNNAKINLCDLCKDSVDRPTYDELKALVAGWYNMSGVCMPEGRALLYLVDLVNEWQQKARKVLSSRELVVAVGLLDMPSTDLKDGSWISTNWISDQMTRITADPIFRPRLISLDVSMATQTTLTELLVEMSALNVETEEVIQLRLLLYSCYEKIVLTESIRKEEEQRRQAKMEEERKKKQEEADRLKKLAEEKKKREDDELKKRKLEEDEFKRRVDEENNKRRKLQLVDSMKRQQRQQLAGDYNDNDGDGVADDDDDDGGGGEDDVASDRQQQNRNKLNNQVSPTNGTTQSRETSKLKPSKKHIYTDDEDDDDDDVKINSRSDDDYGNGVDGSDEKKTIDTSSDNVDRSSSDYLKPNQAQPSRPMKNKKRKKKNKRKNNKSKNNDGDDDDDVSRRKMKKFGNNNNKKLAKMIKSNDNVLKKKEASGGGKKKLRQRESQATKSPTSSSTSSSFLPSPSRLASPKPSSSAAAAAASLSTNKKDAKRKFKKKKRRKRKDDDDDDDDEHDDDDDDDDDNFEGFIIKGSEAAVAATKKRQNNHKNNNKSDKNSSTVDSNNGSNSTNNNWEYCSFTGCLKPTGDKVNWVQCDLCEQWYHLECVGLDELPGEEEEFECQSCLLSANQSTCRSSAKNNDDDNNTNNNNNKIDKDSYKSSDRTMKVLSNSKKSKGNNNNNNKTEKHKKKKSKKKRSDDDDDDDDVGDDDDVDERNDDSLVRNKRTNDNKLVKKDNMEKDRNNKNNNNNNQKNNNSNNKEKNKLNSFGFALTGASNVLAGNKHRNSNNKNINNNNNTSSTTDNNSNNNNNNNSIDRDCRKKIHKNKSKSKKDDDDPSSSSSSFLAPLPKKSWLNSSPPKKYDDDDDEDDDEEDGRGAINRAASNSSNRHKRKKSPRAGDKCSTDKSNRKSLSGLLEFETKVCKRDRTEKLFSVLPVRCSNRGALCWAACGRSH</sequence>
<dbReference type="PROSITE" id="PS51184">
    <property type="entry name" value="JMJC"/>
    <property type="match status" value="1"/>
</dbReference>
<feature type="region of interest" description="Disordered" evidence="17">
    <location>
        <begin position="1838"/>
        <end position="1866"/>
    </location>
</feature>
<dbReference type="InterPro" id="IPR013637">
    <property type="entry name" value="Lys_sp_deMease-like_dom"/>
</dbReference>
<dbReference type="PROSITE" id="PS01359">
    <property type="entry name" value="ZF_PHD_1"/>
    <property type="match status" value="1"/>
</dbReference>
<evidence type="ECO:0000313" key="25">
    <source>
        <dbReference type="Proteomes" id="UP000015101"/>
    </source>
</evidence>
<comment type="cofactor">
    <cofactor evidence="1">
        <name>Fe(2+)</name>
        <dbReference type="ChEBI" id="CHEBI:29033"/>
    </cofactor>
</comment>
<feature type="region of interest" description="Disordered" evidence="17">
    <location>
        <begin position="2078"/>
        <end position="2207"/>
    </location>
</feature>
<evidence type="ECO:0000256" key="4">
    <source>
        <dbReference type="ARBA" id="ARBA00012902"/>
    </source>
</evidence>
<protein>
    <recommendedName>
        <fullName evidence="4">[histone H3]-trimethyl-L-lysine(4) demethylase</fullName>
        <ecNumber evidence="4">1.14.11.67</ecNumber>
    </recommendedName>
</protein>
<feature type="compositionally biased region" description="Basic and acidic residues" evidence="17">
    <location>
        <begin position="2195"/>
        <end position="2206"/>
    </location>
</feature>
<feature type="region of interest" description="Disordered" evidence="17">
    <location>
        <begin position="1534"/>
        <end position="1826"/>
    </location>
</feature>
<feature type="compositionally biased region" description="Acidic residues" evidence="17">
    <location>
        <begin position="1553"/>
        <end position="1575"/>
    </location>
</feature>
<evidence type="ECO:0000259" key="22">
    <source>
        <dbReference type="PROSITE" id="PS51184"/>
    </source>
</evidence>
<evidence type="ECO:0000259" key="18">
    <source>
        <dbReference type="PROSITE" id="PS50016"/>
    </source>
</evidence>
<feature type="compositionally biased region" description="Acidic residues" evidence="17">
    <location>
        <begin position="1998"/>
        <end position="2015"/>
    </location>
</feature>
<feature type="compositionally biased region" description="Basic and acidic residues" evidence="17">
    <location>
        <begin position="1951"/>
        <end position="1964"/>
    </location>
</feature>
<comment type="catalytic activity">
    <reaction evidence="14">
        <text>N(6),N(6),N(6)-trimethyl-L-lysyl(4)-[histone H3] + 3 2-oxoglutarate + 3 O2 = L-lysyl(4)-[histone H3] + 3 formaldehyde + 3 succinate + 3 CO2</text>
        <dbReference type="Rhea" id="RHEA:60208"/>
        <dbReference type="Rhea" id="RHEA-COMP:15537"/>
        <dbReference type="Rhea" id="RHEA-COMP:15547"/>
        <dbReference type="ChEBI" id="CHEBI:15379"/>
        <dbReference type="ChEBI" id="CHEBI:16526"/>
        <dbReference type="ChEBI" id="CHEBI:16810"/>
        <dbReference type="ChEBI" id="CHEBI:16842"/>
        <dbReference type="ChEBI" id="CHEBI:29969"/>
        <dbReference type="ChEBI" id="CHEBI:30031"/>
        <dbReference type="ChEBI" id="CHEBI:61961"/>
        <dbReference type="EC" id="1.14.11.67"/>
    </reaction>
</comment>
<dbReference type="PROSITE" id="PS50016">
    <property type="entry name" value="ZF_PHD_2"/>
    <property type="match status" value="1"/>
</dbReference>
<dbReference type="RefSeq" id="XP_009029933.1">
    <property type="nucleotide sequence ID" value="XM_009031685.1"/>
</dbReference>
<dbReference type="InterPro" id="IPR019786">
    <property type="entry name" value="Zinc_finger_PHD-type_CS"/>
</dbReference>
<dbReference type="Pfam" id="PF02928">
    <property type="entry name" value="zf-C5HC2"/>
    <property type="match status" value="1"/>
</dbReference>
<evidence type="ECO:0000313" key="23">
    <source>
        <dbReference type="EMBL" id="ESN91986.1"/>
    </source>
</evidence>
<reference evidence="23 25" key="2">
    <citation type="journal article" date="2013" name="Nature">
        <title>Insights into bilaterian evolution from three spiralian genomes.</title>
        <authorList>
            <person name="Simakov O."/>
            <person name="Marletaz F."/>
            <person name="Cho S.J."/>
            <person name="Edsinger-Gonzales E."/>
            <person name="Havlak P."/>
            <person name="Hellsten U."/>
            <person name="Kuo D.H."/>
            <person name="Larsson T."/>
            <person name="Lv J."/>
            <person name="Arendt D."/>
            <person name="Savage R."/>
            <person name="Osoegawa K."/>
            <person name="de Jong P."/>
            <person name="Grimwood J."/>
            <person name="Chapman J.A."/>
            <person name="Shapiro H."/>
            <person name="Aerts A."/>
            <person name="Otillar R.P."/>
            <person name="Terry A.Y."/>
            <person name="Boore J.L."/>
            <person name="Grigoriev I.V."/>
            <person name="Lindberg D.R."/>
            <person name="Seaver E.C."/>
            <person name="Weisblat D.A."/>
            <person name="Putnam N.H."/>
            <person name="Rokhsar D.S."/>
        </authorList>
    </citation>
    <scope>NUCLEOTIDE SEQUENCE</scope>
</reference>
<dbReference type="Gene3D" id="1.10.150.60">
    <property type="entry name" value="ARID DNA-binding domain"/>
    <property type="match status" value="1"/>
</dbReference>
<dbReference type="SMART" id="SM00249">
    <property type="entry name" value="PHD"/>
    <property type="match status" value="2"/>
</dbReference>
<feature type="region of interest" description="Disordered" evidence="17">
    <location>
        <begin position="777"/>
        <end position="797"/>
    </location>
</feature>
<organism evidence="24 25">
    <name type="scientific">Helobdella robusta</name>
    <name type="common">Californian leech</name>
    <dbReference type="NCBI Taxonomy" id="6412"/>
    <lineage>
        <taxon>Eukaryota</taxon>
        <taxon>Metazoa</taxon>
        <taxon>Spiralia</taxon>
        <taxon>Lophotrochozoa</taxon>
        <taxon>Annelida</taxon>
        <taxon>Clitellata</taxon>
        <taxon>Hirudinea</taxon>
        <taxon>Rhynchobdellida</taxon>
        <taxon>Glossiphoniidae</taxon>
        <taxon>Helobdella</taxon>
    </lineage>
</organism>
<dbReference type="GO" id="GO:0008270">
    <property type="term" value="F:zinc ion binding"/>
    <property type="evidence" value="ECO:0007669"/>
    <property type="project" value="UniProtKB-KW"/>
</dbReference>
<feature type="domain" description="JmjC" evidence="22">
    <location>
        <begin position="385"/>
        <end position="551"/>
    </location>
</feature>
<dbReference type="PROSITE" id="PS51011">
    <property type="entry name" value="ARID"/>
    <property type="match status" value="1"/>
</dbReference>
<dbReference type="SUPFAM" id="SSF51197">
    <property type="entry name" value="Clavaminate synthase-like"/>
    <property type="match status" value="1"/>
</dbReference>
<dbReference type="InterPro" id="IPR003347">
    <property type="entry name" value="JmjC_dom"/>
</dbReference>
<evidence type="ECO:0000256" key="10">
    <source>
        <dbReference type="ARBA" id="ARBA00022964"/>
    </source>
</evidence>
<feature type="compositionally biased region" description="Basic residues" evidence="17">
    <location>
        <begin position="1790"/>
        <end position="1803"/>
    </location>
</feature>
<dbReference type="Pfam" id="PF02375">
    <property type="entry name" value="JmjN"/>
    <property type="match status" value="1"/>
</dbReference>
<keyword evidence="16" id="KW-0175">Coiled coil</keyword>
<dbReference type="CDD" id="cd15610">
    <property type="entry name" value="PHD3_KDM5A_like"/>
    <property type="match status" value="1"/>
</dbReference>
<dbReference type="FunFam" id="3.30.40.10:FF:001648">
    <property type="entry name" value="Uncharacterized protein"/>
    <property type="match status" value="1"/>
</dbReference>
<feature type="compositionally biased region" description="Basic residues" evidence="17">
    <location>
        <begin position="1984"/>
        <end position="1994"/>
    </location>
</feature>
<dbReference type="eggNOG" id="KOG1246">
    <property type="taxonomic scope" value="Eukaryota"/>
</dbReference>
<feature type="compositionally biased region" description="Low complexity" evidence="17">
    <location>
        <begin position="2043"/>
        <end position="2056"/>
    </location>
</feature>
<feature type="compositionally biased region" description="Low complexity" evidence="17">
    <location>
        <begin position="1578"/>
        <end position="1590"/>
    </location>
</feature>
<keyword evidence="8" id="KW-0862">Zinc</keyword>
<dbReference type="HOGENOM" id="CLU_230632_0_0_1"/>
<evidence type="ECO:0000256" key="3">
    <source>
        <dbReference type="ARBA" id="ARBA00006801"/>
    </source>
</evidence>
<dbReference type="Gene3D" id="2.60.120.650">
    <property type="entry name" value="Cupin"/>
    <property type="match status" value="2"/>
</dbReference>
<evidence type="ECO:0000256" key="17">
    <source>
        <dbReference type="SAM" id="MobiDB-lite"/>
    </source>
</evidence>
<accession>T1FW30</accession>
<evidence type="ECO:0000256" key="7">
    <source>
        <dbReference type="ARBA" id="ARBA00022771"/>
    </source>
</evidence>
<dbReference type="GO" id="GO:0005634">
    <property type="term" value="C:nucleus"/>
    <property type="evidence" value="ECO:0000318"/>
    <property type="project" value="GO_Central"/>
</dbReference>
<evidence type="ECO:0000256" key="9">
    <source>
        <dbReference type="ARBA" id="ARBA00022853"/>
    </source>
</evidence>
<keyword evidence="6" id="KW-0677">Repeat</keyword>
<dbReference type="GeneID" id="20213026"/>
<dbReference type="EMBL" id="AMQM01007876">
    <property type="status" value="NOT_ANNOTATED_CDS"/>
    <property type="molecule type" value="Genomic_DNA"/>
</dbReference>
<evidence type="ECO:0000256" key="15">
    <source>
        <dbReference type="PROSITE-ProRule" id="PRU00175"/>
    </source>
</evidence>
<evidence type="ECO:0000256" key="13">
    <source>
        <dbReference type="ARBA" id="ARBA00023242"/>
    </source>
</evidence>
<comment type="subcellular location">
    <subcellularLocation>
        <location evidence="2">Nucleus</location>
    </subcellularLocation>
</comment>
<feature type="coiled-coil region" evidence="16">
    <location>
        <begin position="1469"/>
        <end position="1530"/>
    </location>
</feature>
<keyword evidence="13" id="KW-0539">Nucleus</keyword>
<dbReference type="EnsemblMetazoa" id="HelroT194466">
    <property type="protein sequence ID" value="HelroP194466"/>
    <property type="gene ID" value="HelroG194466"/>
</dbReference>
<dbReference type="PANTHER" id="PTHR10694:SF33">
    <property type="entry name" value="LYSINE-SPECIFIC DEMETHYLASE 5"/>
    <property type="match status" value="1"/>
</dbReference>
<evidence type="ECO:0000256" key="5">
    <source>
        <dbReference type="ARBA" id="ARBA00022723"/>
    </source>
</evidence>
<evidence type="ECO:0000259" key="19">
    <source>
        <dbReference type="PROSITE" id="PS50089"/>
    </source>
</evidence>
<feature type="domain" description="JmjN" evidence="21">
    <location>
        <begin position="14"/>
        <end position="55"/>
    </location>
</feature>
<dbReference type="CDD" id="cd15515">
    <property type="entry name" value="PHD1_KDM5A_like"/>
    <property type="match status" value="1"/>
</dbReference>
<feature type="compositionally biased region" description="Polar residues" evidence="17">
    <location>
        <begin position="1591"/>
        <end position="1601"/>
    </location>
</feature>
<feature type="compositionally biased region" description="Basic and acidic residues" evidence="17">
    <location>
        <begin position="2016"/>
        <end position="2042"/>
    </location>
</feature>
<keyword evidence="11" id="KW-0560">Oxidoreductase</keyword>
<dbReference type="GO" id="GO:0000785">
    <property type="term" value="C:chromatin"/>
    <property type="evidence" value="ECO:0000318"/>
    <property type="project" value="GO_Central"/>
</dbReference>
<dbReference type="Gene3D" id="3.30.40.10">
    <property type="entry name" value="Zinc/RING finger domain, C3HC4 (zinc finger)"/>
    <property type="match status" value="2"/>
</dbReference>
<feature type="domain" description="RING-type" evidence="19">
    <location>
        <begin position="245"/>
        <end position="289"/>
    </location>
</feature>
<evidence type="ECO:0000256" key="14">
    <source>
        <dbReference type="ARBA" id="ARBA00048734"/>
    </source>
</evidence>
<dbReference type="InterPro" id="IPR013083">
    <property type="entry name" value="Znf_RING/FYVE/PHD"/>
</dbReference>
<reference evidence="24" key="3">
    <citation type="submission" date="2015-06" db="UniProtKB">
        <authorList>
            <consortium name="EnsemblMetazoa"/>
        </authorList>
    </citation>
    <scope>IDENTIFICATION</scope>
</reference>
<dbReference type="InterPro" id="IPR048615">
    <property type="entry name" value="KDM5_C-hel"/>
</dbReference>
<dbReference type="Proteomes" id="UP000015101">
    <property type="component" value="Unassembled WGS sequence"/>
</dbReference>
<dbReference type="Pfam" id="PF08429">
    <property type="entry name" value="PLU-1"/>
    <property type="match status" value="1"/>
</dbReference>
<dbReference type="FunCoup" id="T1FW30">
    <property type="interactions" value="1671"/>
</dbReference>
<keyword evidence="12" id="KW-0408">Iron</keyword>
<dbReference type="Pfam" id="PF00628">
    <property type="entry name" value="PHD"/>
    <property type="match status" value="1"/>
</dbReference>
<evidence type="ECO:0000259" key="21">
    <source>
        <dbReference type="PROSITE" id="PS51183"/>
    </source>
</evidence>
<evidence type="ECO:0000313" key="24">
    <source>
        <dbReference type="EnsemblMetazoa" id="HelroP194466"/>
    </source>
</evidence>
<feature type="compositionally biased region" description="Basic residues" evidence="17">
    <location>
        <begin position="1840"/>
        <end position="1850"/>
    </location>
</feature>
<keyword evidence="5" id="KW-0479">Metal-binding</keyword>